<dbReference type="Proteomes" id="UP001487740">
    <property type="component" value="Unassembled WGS sequence"/>
</dbReference>
<evidence type="ECO:0000313" key="3">
    <source>
        <dbReference type="Proteomes" id="UP001487740"/>
    </source>
</evidence>
<keyword evidence="3" id="KW-1185">Reference proteome</keyword>
<accession>A0AAW0UQB3</accession>
<gene>
    <name evidence="2" type="ORF">O3P69_000615</name>
</gene>
<organism evidence="2 3">
    <name type="scientific">Scylla paramamosain</name>
    <name type="common">Mud crab</name>
    <dbReference type="NCBI Taxonomy" id="85552"/>
    <lineage>
        <taxon>Eukaryota</taxon>
        <taxon>Metazoa</taxon>
        <taxon>Ecdysozoa</taxon>
        <taxon>Arthropoda</taxon>
        <taxon>Crustacea</taxon>
        <taxon>Multicrustacea</taxon>
        <taxon>Malacostraca</taxon>
        <taxon>Eumalacostraca</taxon>
        <taxon>Eucarida</taxon>
        <taxon>Decapoda</taxon>
        <taxon>Pleocyemata</taxon>
        <taxon>Brachyura</taxon>
        <taxon>Eubrachyura</taxon>
        <taxon>Portunoidea</taxon>
        <taxon>Portunidae</taxon>
        <taxon>Portuninae</taxon>
        <taxon>Scylla</taxon>
    </lineage>
</organism>
<feature type="region of interest" description="Disordered" evidence="1">
    <location>
        <begin position="85"/>
        <end position="130"/>
    </location>
</feature>
<dbReference type="AlphaFoldDB" id="A0AAW0UQB3"/>
<evidence type="ECO:0000313" key="2">
    <source>
        <dbReference type="EMBL" id="KAK8402313.1"/>
    </source>
</evidence>
<reference evidence="2 3" key="1">
    <citation type="submission" date="2023-03" db="EMBL/GenBank/DDBJ databases">
        <title>High-quality genome of Scylla paramamosain provides insights in environmental adaptation.</title>
        <authorList>
            <person name="Zhang L."/>
        </authorList>
    </citation>
    <scope>NUCLEOTIDE SEQUENCE [LARGE SCALE GENOMIC DNA]</scope>
    <source>
        <strain evidence="2">LZ_2023a</strain>
        <tissue evidence="2">Muscle</tissue>
    </source>
</reference>
<evidence type="ECO:0000256" key="1">
    <source>
        <dbReference type="SAM" id="MobiDB-lite"/>
    </source>
</evidence>
<proteinExistence type="predicted"/>
<dbReference type="EMBL" id="JARAKH010000007">
    <property type="protein sequence ID" value="KAK8402313.1"/>
    <property type="molecule type" value="Genomic_DNA"/>
</dbReference>
<name>A0AAW0UQB3_SCYPA</name>
<comment type="caution">
    <text evidence="2">The sequence shown here is derived from an EMBL/GenBank/DDBJ whole genome shotgun (WGS) entry which is preliminary data.</text>
</comment>
<protein>
    <submittedName>
        <fullName evidence="2">Uncharacterized protein</fullName>
    </submittedName>
</protein>
<sequence length="130" mass="13595">MRGWLRGRRGALGGGGTSWRVAGASRETEGLAVVWRGKLGGGRASWGLVLLRVTAAIWMSGSSSAGKPSVREAEDCGSLLIKSLQGKSRKRKAGEAPAKSELTGKSGAVRLPPAPEVSPSFCLRRPGNLR</sequence>